<evidence type="ECO:0000313" key="2">
    <source>
        <dbReference type="EMBL" id="KXG35305.1"/>
    </source>
</evidence>
<proteinExistence type="predicted"/>
<name>A0A1B6QBK5_SORBI</name>
<organism evidence="2 3">
    <name type="scientific">Sorghum bicolor</name>
    <name type="common">Sorghum</name>
    <name type="synonym">Sorghum vulgare</name>
    <dbReference type="NCBI Taxonomy" id="4558"/>
    <lineage>
        <taxon>Eukaryota</taxon>
        <taxon>Viridiplantae</taxon>
        <taxon>Streptophyta</taxon>
        <taxon>Embryophyta</taxon>
        <taxon>Tracheophyta</taxon>
        <taxon>Spermatophyta</taxon>
        <taxon>Magnoliopsida</taxon>
        <taxon>Liliopsida</taxon>
        <taxon>Poales</taxon>
        <taxon>Poaceae</taxon>
        <taxon>PACMAD clade</taxon>
        <taxon>Panicoideae</taxon>
        <taxon>Andropogonodae</taxon>
        <taxon>Andropogoneae</taxon>
        <taxon>Sorghinae</taxon>
        <taxon>Sorghum</taxon>
    </lineage>
</organism>
<dbReference type="Gramene" id="KXG35305">
    <property type="protein sequence ID" value="KXG35305"/>
    <property type="gene ID" value="SORBI_3002G155800"/>
</dbReference>
<dbReference type="EMBL" id="CM000761">
    <property type="protein sequence ID" value="KXG35305.1"/>
    <property type="molecule type" value="Genomic_DNA"/>
</dbReference>
<keyword evidence="3" id="KW-1185">Reference proteome</keyword>
<evidence type="ECO:0000313" key="3">
    <source>
        <dbReference type="Proteomes" id="UP000000768"/>
    </source>
</evidence>
<feature type="region of interest" description="Disordered" evidence="1">
    <location>
        <begin position="87"/>
        <end position="111"/>
    </location>
</feature>
<dbReference type="Proteomes" id="UP000000768">
    <property type="component" value="Chromosome 2"/>
</dbReference>
<reference evidence="3" key="2">
    <citation type="journal article" date="2018" name="Plant J.">
        <title>The Sorghum bicolor reference genome: improved assembly, gene annotations, a transcriptome atlas, and signatures of genome organization.</title>
        <authorList>
            <person name="McCormick R.F."/>
            <person name="Truong S.K."/>
            <person name="Sreedasyam A."/>
            <person name="Jenkins J."/>
            <person name="Shu S."/>
            <person name="Sims D."/>
            <person name="Kennedy M."/>
            <person name="Amirebrahimi M."/>
            <person name="Weers B.D."/>
            <person name="McKinley B."/>
            <person name="Mattison A."/>
            <person name="Morishige D.T."/>
            <person name="Grimwood J."/>
            <person name="Schmutz J."/>
            <person name="Mullet J.E."/>
        </authorList>
    </citation>
    <scope>NUCLEOTIDE SEQUENCE [LARGE SCALE GENOMIC DNA]</scope>
    <source>
        <strain evidence="3">cv. BTx623</strain>
    </source>
</reference>
<dbReference type="InParanoid" id="A0A1B6QBK5"/>
<protein>
    <submittedName>
        <fullName evidence="2">Uncharacterized protein</fullName>
    </submittedName>
</protein>
<gene>
    <name evidence="2" type="ORF">SORBI_3002G155800</name>
</gene>
<sequence>MEPRSRDRDANGADLRPAGEGETQALILLSLCFPLLAGAGPLSSDSGVPTSRIPQPLNAALVWQPVGRASCITSPLPLLSNCTCLPTTRPSRMGTGTHEDRQSVGKGTHNR</sequence>
<dbReference type="AlphaFoldDB" id="A0A1B6QBK5"/>
<accession>A0A1B6QBK5</accession>
<evidence type="ECO:0000256" key="1">
    <source>
        <dbReference type="SAM" id="MobiDB-lite"/>
    </source>
</evidence>
<reference evidence="2 3" key="1">
    <citation type="journal article" date="2009" name="Nature">
        <title>The Sorghum bicolor genome and the diversification of grasses.</title>
        <authorList>
            <person name="Paterson A.H."/>
            <person name="Bowers J.E."/>
            <person name="Bruggmann R."/>
            <person name="Dubchak I."/>
            <person name="Grimwood J."/>
            <person name="Gundlach H."/>
            <person name="Haberer G."/>
            <person name="Hellsten U."/>
            <person name="Mitros T."/>
            <person name="Poliakov A."/>
            <person name="Schmutz J."/>
            <person name="Spannagl M."/>
            <person name="Tang H."/>
            <person name="Wang X."/>
            <person name="Wicker T."/>
            <person name="Bharti A.K."/>
            <person name="Chapman J."/>
            <person name="Feltus F.A."/>
            <person name="Gowik U."/>
            <person name="Grigoriev I.V."/>
            <person name="Lyons E."/>
            <person name="Maher C.A."/>
            <person name="Martis M."/>
            <person name="Narechania A."/>
            <person name="Otillar R.P."/>
            <person name="Penning B.W."/>
            <person name="Salamov A.A."/>
            <person name="Wang Y."/>
            <person name="Zhang L."/>
            <person name="Carpita N.C."/>
            <person name="Freeling M."/>
            <person name="Gingle A.R."/>
            <person name="Hash C.T."/>
            <person name="Keller B."/>
            <person name="Klein P."/>
            <person name="Kresovich S."/>
            <person name="McCann M.C."/>
            <person name="Ming R."/>
            <person name="Peterson D.G."/>
            <person name="Mehboob-ur-Rahman"/>
            <person name="Ware D."/>
            <person name="Westhoff P."/>
            <person name="Mayer K.F."/>
            <person name="Messing J."/>
            <person name="Rokhsar D.S."/>
        </authorList>
    </citation>
    <scope>NUCLEOTIDE SEQUENCE [LARGE SCALE GENOMIC DNA]</scope>
    <source>
        <strain evidence="3">cv. BTx623</strain>
    </source>
</reference>